<reference evidence="7 8" key="1">
    <citation type="journal article" date="2024" name="Microbiology">
        <title>Methylomarinum rosea sp. nov., a novel halophilic methanotrophic bacterium from the hypersaline Lake Elton.</title>
        <authorList>
            <person name="Suleimanov R.Z."/>
            <person name="Oshkin I.Y."/>
            <person name="Danilova O.V."/>
            <person name="Suzina N.E."/>
            <person name="Dedysh S.N."/>
        </authorList>
    </citation>
    <scope>NUCLEOTIDE SEQUENCE [LARGE SCALE GENOMIC DNA]</scope>
    <source>
        <strain evidence="7 8">Ch1-1</strain>
    </source>
</reference>
<dbReference type="KEGG" id="mech:Q9L42_006665"/>
<dbReference type="Pfam" id="PF05090">
    <property type="entry name" value="HTTM"/>
    <property type="match status" value="1"/>
</dbReference>
<dbReference type="EMBL" id="CP157743">
    <property type="protein sequence ID" value="XBS21800.1"/>
    <property type="molecule type" value="Genomic_DNA"/>
</dbReference>
<evidence type="ECO:0000313" key="8">
    <source>
        <dbReference type="Proteomes" id="UP001225378"/>
    </source>
</evidence>
<dbReference type="Pfam" id="PF04134">
    <property type="entry name" value="DCC1-like"/>
    <property type="match status" value="1"/>
</dbReference>
<evidence type="ECO:0000256" key="5">
    <source>
        <dbReference type="SAM" id="Phobius"/>
    </source>
</evidence>
<gene>
    <name evidence="7" type="ORF">Q9L42_006665</name>
</gene>
<dbReference type="InterPro" id="IPR052964">
    <property type="entry name" value="Sporulation_signal_mat"/>
</dbReference>
<proteinExistence type="predicted"/>
<feature type="transmembrane region" description="Helical" evidence="5">
    <location>
        <begin position="216"/>
        <end position="234"/>
    </location>
</feature>
<evidence type="ECO:0000313" key="7">
    <source>
        <dbReference type="EMBL" id="XBS21800.1"/>
    </source>
</evidence>
<sequence length="634" mass="72979">MYKFLTARIYSLYQQQAPATGVGLFRLLFGLVTLQETLFLLYFNHLIFDPIPYLDVEFPMIYFFICLWAVVAICVTVGYRCQTALIANYVFWIIFVNFTPMQRDFDGGFDLFMIGANFMLLFMPADKAFSIDALRKKLSRPFVHYSRYPRAEVSVLAYYLPVAICLGFLYFDSAIHKMFAEHWRNGLGAWLPSSIPYYVSALNMSWLLNIEILQKIIGYTIIVFQFTFIFLFHVRALRPIYFVIGVGLHLGITLTFNIYPFGLGMLIFYALVAPFSWYRAIGGLLQAKAPTLTVFYDEQCPLCNRTVLVLNHFDVFNCIAFKGAQAYAGQYPALNSIAESELMSDLYALDDNGRVYAGLDTYIRILLNMRYLFPVGLLLRLPGVYHCASAYYRKIADNRARLSCDQTCDYQTAEIEPMWYGRLFTVADTKLARRHSLRLGKILVLLLLLQLNSSIHYGIVYRLDIDTKQHALTRALANASNSLIMLSQTFWGITPHALYLHDHFEGYNHLIALTYLDQNGDEQWLSFVNEQGRLVAPNWGRVHSMWANIAVTPKIDDLRLRKFIMKVTAFWGIKSGLELDDTTFLVKLKKIEAPFTWRENLLNKNLSGSWRSIGTARWQGKTIEITLPEDINIL</sequence>
<keyword evidence="3 5" id="KW-1133">Transmembrane helix</keyword>
<keyword evidence="4 5" id="KW-0472">Membrane</keyword>
<feature type="transmembrane region" description="Helical" evidence="5">
    <location>
        <begin position="151"/>
        <end position="170"/>
    </location>
</feature>
<keyword evidence="8" id="KW-1185">Reference proteome</keyword>
<dbReference type="RefSeq" id="WP_349432388.1">
    <property type="nucleotide sequence ID" value="NZ_CP157743.1"/>
</dbReference>
<evidence type="ECO:0000256" key="3">
    <source>
        <dbReference type="ARBA" id="ARBA00022989"/>
    </source>
</evidence>
<dbReference type="SMART" id="SM00752">
    <property type="entry name" value="HTTM"/>
    <property type="match status" value="1"/>
</dbReference>
<organism evidence="7 8">
    <name type="scientific">Methylomarinum roseum</name>
    <dbReference type="NCBI Taxonomy" id="3067653"/>
    <lineage>
        <taxon>Bacteria</taxon>
        <taxon>Pseudomonadati</taxon>
        <taxon>Pseudomonadota</taxon>
        <taxon>Gammaproteobacteria</taxon>
        <taxon>Methylococcales</taxon>
        <taxon>Methylococcaceae</taxon>
        <taxon>Methylomarinum</taxon>
    </lineage>
</organism>
<dbReference type="AlphaFoldDB" id="A0AAU7NXX2"/>
<evidence type="ECO:0000256" key="4">
    <source>
        <dbReference type="ARBA" id="ARBA00023136"/>
    </source>
</evidence>
<comment type="subcellular location">
    <subcellularLocation>
        <location evidence="1">Endomembrane system</location>
        <topology evidence="1">Multi-pass membrane protein</topology>
    </subcellularLocation>
</comment>
<dbReference type="GO" id="GO:0012505">
    <property type="term" value="C:endomembrane system"/>
    <property type="evidence" value="ECO:0007669"/>
    <property type="project" value="UniProtKB-SubCell"/>
</dbReference>
<dbReference type="GO" id="GO:0015035">
    <property type="term" value="F:protein-disulfide reductase activity"/>
    <property type="evidence" value="ECO:0007669"/>
    <property type="project" value="InterPro"/>
</dbReference>
<feature type="domain" description="HTTM-like" evidence="6">
    <location>
        <begin position="14"/>
        <end position="277"/>
    </location>
</feature>
<dbReference type="InterPro" id="IPR011020">
    <property type="entry name" value="HTTM-like"/>
</dbReference>
<feature type="transmembrane region" description="Helical" evidence="5">
    <location>
        <begin position="109"/>
        <end position="130"/>
    </location>
</feature>
<protein>
    <submittedName>
        <fullName evidence="7">DCC1-like thiol-disulfide oxidoreductase family protein</fullName>
    </submittedName>
</protein>
<dbReference type="InterPro" id="IPR007263">
    <property type="entry name" value="DCC1-like"/>
</dbReference>
<feature type="transmembrane region" description="Helical" evidence="5">
    <location>
        <begin position="60"/>
        <end position="79"/>
    </location>
</feature>
<evidence type="ECO:0000259" key="6">
    <source>
        <dbReference type="SMART" id="SM00752"/>
    </source>
</evidence>
<dbReference type="InterPro" id="IPR053934">
    <property type="entry name" value="HTTM_dom"/>
</dbReference>
<dbReference type="PANTHER" id="PTHR39535">
    <property type="entry name" value="SPORULATION-DELAYING PROTEIN SDPB"/>
    <property type="match status" value="1"/>
</dbReference>
<evidence type="ECO:0000256" key="1">
    <source>
        <dbReference type="ARBA" id="ARBA00004127"/>
    </source>
</evidence>
<feature type="transmembrane region" description="Helical" evidence="5">
    <location>
        <begin position="240"/>
        <end position="259"/>
    </location>
</feature>
<name>A0AAU7NXX2_9GAMM</name>
<feature type="transmembrane region" description="Helical" evidence="5">
    <location>
        <begin position="21"/>
        <end position="48"/>
    </location>
</feature>
<keyword evidence="2 5" id="KW-0812">Transmembrane</keyword>
<accession>A0AAU7NXX2</accession>
<dbReference type="Proteomes" id="UP001225378">
    <property type="component" value="Chromosome"/>
</dbReference>
<feature type="transmembrane region" description="Helical" evidence="5">
    <location>
        <begin position="86"/>
        <end position="103"/>
    </location>
</feature>
<evidence type="ECO:0000256" key="2">
    <source>
        <dbReference type="ARBA" id="ARBA00022692"/>
    </source>
</evidence>
<dbReference type="PANTHER" id="PTHR39535:SF2">
    <property type="entry name" value="HTTM DOMAIN-CONTAINING PROTEIN"/>
    <property type="match status" value="1"/>
</dbReference>